<evidence type="ECO:0000259" key="1">
    <source>
        <dbReference type="Pfam" id="PF06985"/>
    </source>
</evidence>
<proteinExistence type="predicted"/>
<name>A0A1J9SE96_9PEZI</name>
<gene>
    <name evidence="2" type="ORF">BKCO1_5000114</name>
</gene>
<feature type="domain" description="Heterokaryon incompatibility" evidence="1">
    <location>
        <begin position="12"/>
        <end position="136"/>
    </location>
</feature>
<dbReference type="PANTHER" id="PTHR33112">
    <property type="entry name" value="DOMAIN PROTEIN, PUTATIVE-RELATED"/>
    <property type="match status" value="1"/>
</dbReference>
<accession>A0A1J9SE96</accession>
<protein>
    <submittedName>
        <fullName evidence="2">Heterokaryon incompatibility protein</fullName>
    </submittedName>
</protein>
<dbReference type="EMBL" id="MNUE01000005">
    <property type="protein sequence ID" value="OJD37909.1"/>
    <property type="molecule type" value="Genomic_DNA"/>
</dbReference>
<dbReference type="Pfam" id="PF06985">
    <property type="entry name" value="HET"/>
    <property type="match status" value="1"/>
</dbReference>
<evidence type="ECO:0000313" key="2">
    <source>
        <dbReference type="EMBL" id="OJD37909.1"/>
    </source>
</evidence>
<dbReference type="PANTHER" id="PTHR33112:SF16">
    <property type="entry name" value="HETEROKARYON INCOMPATIBILITY DOMAIN-CONTAINING PROTEIN"/>
    <property type="match status" value="1"/>
</dbReference>
<reference evidence="2 3" key="1">
    <citation type="submission" date="2016-10" db="EMBL/GenBank/DDBJ databases">
        <title>Proteomics and genomics reveal pathogen-plant mechanisms compatible with a hemibiotrophic lifestyle of Diplodia corticola.</title>
        <authorList>
            <person name="Fernandes I."/>
            <person name="De Jonge R."/>
            <person name="Van De Peer Y."/>
            <person name="Devreese B."/>
            <person name="Alves A."/>
            <person name="Esteves A.C."/>
        </authorList>
    </citation>
    <scope>NUCLEOTIDE SEQUENCE [LARGE SCALE GENOMIC DNA]</scope>
    <source>
        <strain evidence="2 3">CBS 112549</strain>
    </source>
</reference>
<dbReference type="Proteomes" id="UP000183809">
    <property type="component" value="Unassembled WGS sequence"/>
</dbReference>
<comment type="caution">
    <text evidence="2">The sequence shown here is derived from an EMBL/GenBank/DDBJ whole genome shotgun (WGS) entry which is preliminary data.</text>
</comment>
<dbReference type="OrthoDB" id="3486565at2759"/>
<sequence>MLATFEHEIPYKSLPINFQDAISITRRLGFQYLWIDCLCILQDSKRDWEQESTKMGLVYRNSTVTISAISSPGSTHGILKDAPNAAPNPKPTVMRVFEGDGQHVEIMVERQDVEEEDMRGLQLQGPLEKRGWTLQESRLSPRHLYYGTRQIYWRCPQGYESADDTPLGNKFPEDTYDQLSPVLYSDILRQPRSEACDVGALLLDYYSLVNEYSHRKLTFDSDKLPAFSGLAQRLHPALGGDYLAGLWSSDLNNGLLWYNEMRTCRHVRSYRAPSWSWAVTNEPVITPTSLTQPGPLDLQLVEHDIIPQDRGNPYGQIVSGHLIVSALVMPLARSKQVVDSYLADDTMGLVHFDEPKEEGEAASGGYSLSLVNSDEGMYFLSILFRFGRCSVWEIDFESYYPEKYTALIVHVSESSLQGLVLRRVSDRSDGAYERVGYFETFAGEAEGLLKYVQGLKRQTLKLV</sequence>
<keyword evidence="3" id="KW-1185">Reference proteome</keyword>
<organism evidence="2 3">
    <name type="scientific">Diplodia corticola</name>
    <dbReference type="NCBI Taxonomy" id="236234"/>
    <lineage>
        <taxon>Eukaryota</taxon>
        <taxon>Fungi</taxon>
        <taxon>Dikarya</taxon>
        <taxon>Ascomycota</taxon>
        <taxon>Pezizomycotina</taxon>
        <taxon>Dothideomycetes</taxon>
        <taxon>Dothideomycetes incertae sedis</taxon>
        <taxon>Botryosphaeriales</taxon>
        <taxon>Botryosphaeriaceae</taxon>
        <taxon>Diplodia</taxon>
    </lineage>
</organism>
<dbReference type="InterPro" id="IPR010730">
    <property type="entry name" value="HET"/>
</dbReference>
<dbReference type="GeneID" id="31016956"/>
<dbReference type="AlphaFoldDB" id="A0A1J9SE96"/>
<evidence type="ECO:0000313" key="3">
    <source>
        <dbReference type="Proteomes" id="UP000183809"/>
    </source>
</evidence>
<dbReference type="RefSeq" id="XP_020133937.1">
    <property type="nucleotide sequence ID" value="XM_020276695.1"/>
</dbReference>
<dbReference type="STRING" id="236234.A0A1J9SE96"/>